<comment type="caution">
    <text evidence="3">The sequence shown here is derived from an EMBL/GenBank/DDBJ whole genome shotgun (WGS) entry which is preliminary data.</text>
</comment>
<feature type="region of interest" description="Disordered" evidence="1">
    <location>
        <begin position="429"/>
        <end position="483"/>
    </location>
</feature>
<sequence>MNSNPGFDRGFSCRKPVGQNGVLTPTIEEYTALIQRPTPTTQGIFVPNPFAVIRSQLSTLLGIPVQEVHHELHQGWDHGIRIAWLSDWTLLRALTPSTGSYQHDACHGFLLLIFGTLLFPYAPNLIDGAIVQVVFQAIGGHNYVEALLAETVQSLDYVREVRRGRMRGSPHLLQVWLLAHIRPFCSSHPFSYIADERSLITRLVPVFPPPERSFSEWRHFWRELTPTRFLWVTRWNPCGPMITGCPGIVGVPPQPLGKHAHIPRSGDQTTWRPTGHPYQGRPSTLPHPMGRLHIHGACKIPTDPRDSPIRGSVLFTGTDVATAAPDHPDPGAPDRASSSTRPDHGPRPGDSPPERYVGPSTSKGVQSPPFLGLADALVFALARTYAALSRLPNAKGYRLMFMFPFLLCAVFIKPWMTEENRIDISEEVNPPVSAHSQPPPTHAPPPLTPAGVPSAYSGAPLTHLPPPTSSGASLPQISSTSSTSDDHACIAALEGTVNQLATNMTTNMAELFALLRGPNRASSSSTPPSGQGPTVDPTSWIPPTQGPESTDAPAPPTTHMPTVHPFTIPFPPPPAPHSRPSSTGGIPNFRSGPVCATTCLHAGPSRSLYPPSTDDFSGAKHACSGSSSSCGTCTLPVLPYQAPPPINTTFLEPGTPTHSAHFASPTHFFPEADTEQERRLKRIEETIRALQANETRPNASYGDNSLFPGMRLPLKVKILEFKTYEGTTDPRHHLRHYRGKMLQYWDYEEFIIHSFQDSLTGSALDWLMSLKAEASLHGRTSLGNSSININTVQRRLQPSWN</sequence>
<feature type="compositionally biased region" description="Pro residues" evidence="1">
    <location>
        <begin position="568"/>
        <end position="577"/>
    </location>
</feature>
<gene>
    <name evidence="3" type="ORF">CRG98_028703</name>
</gene>
<feature type="compositionally biased region" description="Low complexity" evidence="1">
    <location>
        <begin position="522"/>
        <end position="534"/>
    </location>
</feature>
<proteinExistence type="predicted"/>
<accession>A0A2I0J3V3</accession>
<keyword evidence="4" id="KW-1185">Reference proteome</keyword>
<evidence type="ECO:0000256" key="1">
    <source>
        <dbReference type="SAM" id="MobiDB-lite"/>
    </source>
</evidence>
<organism evidence="3 4">
    <name type="scientific">Punica granatum</name>
    <name type="common">Pomegranate</name>
    <dbReference type="NCBI Taxonomy" id="22663"/>
    <lineage>
        <taxon>Eukaryota</taxon>
        <taxon>Viridiplantae</taxon>
        <taxon>Streptophyta</taxon>
        <taxon>Embryophyta</taxon>
        <taxon>Tracheophyta</taxon>
        <taxon>Spermatophyta</taxon>
        <taxon>Magnoliopsida</taxon>
        <taxon>eudicotyledons</taxon>
        <taxon>Gunneridae</taxon>
        <taxon>Pentapetalae</taxon>
        <taxon>rosids</taxon>
        <taxon>malvids</taxon>
        <taxon>Myrtales</taxon>
        <taxon>Lythraceae</taxon>
        <taxon>Punica</taxon>
    </lineage>
</organism>
<dbReference type="AlphaFoldDB" id="A0A2I0J3V3"/>
<reference evidence="3 4" key="1">
    <citation type="submission" date="2017-11" db="EMBL/GenBank/DDBJ databases">
        <title>De-novo sequencing of pomegranate (Punica granatum L.) genome.</title>
        <authorList>
            <person name="Akparov Z."/>
            <person name="Amiraslanov A."/>
            <person name="Hajiyeva S."/>
            <person name="Abbasov M."/>
            <person name="Kaur K."/>
            <person name="Hamwieh A."/>
            <person name="Solovyev V."/>
            <person name="Salamov A."/>
            <person name="Braich B."/>
            <person name="Kosarev P."/>
            <person name="Mahmoud A."/>
            <person name="Hajiyev E."/>
            <person name="Babayeva S."/>
            <person name="Izzatullayeva V."/>
            <person name="Mammadov A."/>
            <person name="Mammadov A."/>
            <person name="Sharifova S."/>
            <person name="Ojaghi J."/>
            <person name="Eynullazada K."/>
            <person name="Bayramov B."/>
            <person name="Abdulazimova A."/>
            <person name="Shahmuradov I."/>
        </authorList>
    </citation>
    <scope>NUCLEOTIDE SEQUENCE [LARGE SCALE GENOMIC DNA]</scope>
    <source>
        <strain evidence="4">cv. AG2017</strain>
        <tissue evidence="3">Leaf</tissue>
    </source>
</reference>
<dbReference type="PANTHER" id="PTHR33223:SF8">
    <property type="entry name" value="OS04G0172440 PROTEIN"/>
    <property type="match status" value="1"/>
</dbReference>
<feature type="compositionally biased region" description="Pro residues" evidence="1">
    <location>
        <begin position="437"/>
        <end position="448"/>
    </location>
</feature>
<feature type="region of interest" description="Disordered" evidence="1">
    <location>
        <begin position="320"/>
        <end position="367"/>
    </location>
</feature>
<feature type="domain" description="DUF7745" evidence="2">
    <location>
        <begin position="22"/>
        <end position="252"/>
    </location>
</feature>
<dbReference type="Pfam" id="PF24924">
    <property type="entry name" value="DUF7745"/>
    <property type="match status" value="1"/>
</dbReference>
<dbReference type="Proteomes" id="UP000233551">
    <property type="component" value="Unassembled WGS sequence"/>
</dbReference>
<evidence type="ECO:0000313" key="3">
    <source>
        <dbReference type="EMBL" id="PKI50905.1"/>
    </source>
</evidence>
<feature type="region of interest" description="Disordered" evidence="1">
    <location>
        <begin position="261"/>
        <end position="287"/>
    </location>
</feature>
<dbReference type="PANTHER" id="PTHR33223">
    <property type="entry name" value="CCHC-TYPE DOMAIN-CONTAINING PROTEIN"/>
    <property type="match status" value="1"/>
</dbReference>
<name>A0A2I0J3V3_PUNGR</name>
<dbReference type="InterPro" id="IPR056647">
    <property type="entry name" value="DUF7745"/>
</dbReference>
<feature type="region of interest" description="Disordered" evidence="1">
    <location>
        <begin position="518"/>
        <end position="589"/>
    </location>
</feature>
<evidence type="ECO:0000259" key="2">
    <source>
        <dbReference type="Pfam" id="PF24924"/>
    </source>
</evidence>
<dbReference type="EMBL" id="PGOL01002072">
    <property type="protein sequence ID" value="PKI50905.1"/>
    <property type="molecule type" value="Genomic_DNA"/>
</dbReference>
<evidence type="ECO:0000313" key="4">
    <source>
        <dbReference type="Proteomes" id="UP000233551"/>
    </source>
</evidence>
<protein>
    <recommendedName>
        <fullName evidence="2">DUF7745 domain-containing protein</fullName>
    </recommendedName>
</protein>